<name>A0AAV1SLN8_9ROSI</name>
<dbReference type="EMBL" id="CAWUPB010001194">
    <property type="protein sequence ID" value="CAK7353400.1"/>
    <property type="molecule type" value="Genomic_DNA"/>
</dbReference>
<feature type="region of interest" description="Disordered" evidence="1">
    <location>
        <begin position="28"/>
        <end position="127"/>
    </location>
</feature>
<feature type="compositionally biased region" description="Polar residues" evidence="1">
    <location>
        <begin position="101"/>
        <end position="127"/>
    </location>
</feature>
<proteinExistence type="predicted"/>
<organism evidence="3 4">
    <name type="scientific">Dovyalis caffra</name>
    <dbReference type="NCBI Taxonomy" id="77055"/>
    <lineage>
        <taxon>Eukaryota</taxon>
        <taxon>Viridiplantae</taxon>
        <taxon>Streptophyta</taxon>
        <taxon>Embryophyta</taxon>
        <taxon>Tracheophyta</taxon>
        <taxon>Spermatophyta</taxon>
        <taxon>Magnoliopsida</taxon>
        <taxon>eudicotyledons</taxon>
        <taxon>Gunneridae</taxon>
        <taxon>Pentapetalae</taxon>
        <taxon>rosids</taxon>
        <taxon>fabids</taxon>
        <taxon>Malpighiales</taxon>
        <taxon>Salicaceae</taxon>
        <taxon>Flacourtieae</taxon>
        <taxon>Dovyalis</taxon>
    </lineage>
</organism>
<keyword evidence="2" id="KW-0472">Membrane</keyword>
<feature type="transmembrane region" description="Helical" evidence="2">
    <location>
        <begin position="184"/>
        <end position="202"/>
    </location>
</feature>
<dbReference type="PANTHER" id="PTHR35469:SF4">
    <property type="entry name" value="TRANSMEMBRANE PROTEIN"/>
    <property type="match status" value="1"/>
</dbReference>
<keyword evidence="2" id="KW-0812">Transmembrane</keyword>
<feature type="transmembrane region" description="Helical" evidence="2">
    <location>
        <begin position="153"/>
        <end position="172"/>
    </location>
</feature>
<protein>
    <submittedName>
        <fullName evidence="3">Uncharacterized protein</fullName>
    </submittedName>
</protein>
<dbReference type="AlphaFoldDB" id="A0AAV1SLN8"/>
<evidence type="ECO:0000313" key="4">
    <source>
        <dbReference type="Proteomes" id="UP001314170"/>
    </source>
</evidence>
<evidence type="ECO:0000256" key="2">
    <source>
        <dbReference type="SAM" id="Phobius"/>
    </source>
</evidence>
<keyword evidence="2" id="KW-1133">Transmembrane helix</keyword>
<accession>A0AAV1SLN8</accession>
<dbReference type="Proteomes" id="UP001314170">
    <property type="component" value="Unassembled WGS sequence"/>
</dbReference>
<evidence type="ECO:0000313" key="3">
    <source>
        <dbReference type="EMBL" id="CAK7353400.1"/>
    </source>
</evidence>
<comment type="caution">
    <text evidence="3">The sequence shown here is derived from an EMBL/GenBank/DDBJ whole genome shotgun (WGS) entry which is preliminary data.</text>
</comment>
<evidence type="ECO:0000256" key="1">
    <source>
        <dbReference type="SAM" id="MobiDB-lite"/>
    </source>
</evidence>
<keyword evidence="4" id="KW-1185">Reference proteome</keyword>
<sequence length="285" mass="30325">MASAPRDSRRRKIVDRGADRLALITGQIHALPSEPTDDPSKLLNSQAPLPHLSDQITDGVSDSTLPNHECATIAAGNGGSTVEPSSRRYESGPEASIAPSAETSSKVESSLATPTVQKSTRSTSGTVQSLRSFATPNEIISAIAASEKSRLRCSVVVALLVVLSHLGFPLLGSNFIRSIISFRPLYLLLLTNVTLVLAPLLLNKQRGFKRAVEAENEIPSSGGSAWTEQAGNALEVAFVIQKASDAQPAFSDKTIHQNVESPRAVFSLCKMIETSQIPTVLGMRS</sequence>
<gene>
    <name evidence="3" type="ORF">DCAF_LOCUS24709</name>
</gene>
<feature type="compositionally biased region" description="Polar residues" evidence="1">
    <location>
        <begin position="54"/>
        <end position="66"/>
    </location>
</feature>
<dbReference type="PANTHER" id="PTHR35469">
    <property type="entry name" value="TRANSMEMBRANE PROTEIN"/>
    <property type="match status" value="1"/>
</dbReference>
<reference evidence="3 4" key="1">
    <citation type="submission" date="2024-01" db="EMBL/GenBank/DDBJ databases">
        <authorList>
            <person name="Waweru B."/>
        </authorList>
    </citation>
    <scope>NUCLEOTIDE SEQUENCE [LARGE SCALE GENOMIC DNA]</scope>
</reference>